<feature type="transmembrane region" description="Helical" evidence="5">
    <location>
        <begin position="7"/>
        <end position="24"/>
    </location>
</feature>
<evidence type="ECO:0000256" key="4">
    <source>
        <dbReference type="ARBA" id="ARBA00023136"/>
    </source>
</evidence>
<feature type="transmembrane region" description="Helical" evidence="5">
    <location>
        <begin position="36"/>
        <end position="61"/>
    </location>
</feature>
<keyword evidence="5" id="KW-1003">Cell membrane</keyword>
<evidence type="ECO:0000313" key="6">
    <source>
        <dbReference type="EMBL" id="CCK82243.1"/>
    </source>
</evidence>
<gene>
    <name evidence="6" type="ordered locus">TOL2_C40870</name>
</gene>
<evidence type="ECO:0000256" key="3">
    <source>
        <dbReference type="ARBA" id="ARBA00022989"/>
    </source>
</evidence>
<feature type="transmembrane region" description="Helical" evidence="5">
    <location>
        <begin position="173"/>
        <end position="198"/>
    </location>
</feature>
<sequence length="333" mass="37493">MMKKNKLLLYILFAVVCGIWLISFSHFREDFLGQFYYMPFLGVIAATIANTTPAAAGIVYFPVLTRLQISPVTAVQFSLIIQAYGMGLGTFKWYLVNKRLFMANVMPLCLSGGIIGIIISIVFIPIENPELLSLTFNTISFIVTQVIFFSILFRHTYPNFTINLNLLNMVVLFTFSLVGGLVSGWIGFGIDTMFYFLLTFIFKINPAIAIVTSISIMAVVSVAGTVLNIIFNQVPLSLWYSAVPGVTIAGLFFASYFAVKIGARNILILFAFLLSVDFFMAFWTQQTIPMNQTFKLIFTYILVLYLLVIHVKIFKQSYKNINPEIGKFKSDQD</sequence>
<dbReference type="Proteomes" id="UP000007347">
    <property type="component" value="Chromosome"/>
</dbReference>
<dbReference type="Pfam" id="PF01925">
    <property type="entry name" value="TauE"/>
    <property type="match status" value="1"/>
</dbReference>
<keyword evidence="2 5" id="KW-0812">Transmembrane</keyword>
<proteinExistence type="inferred from homology"/>
<feature type="transmembrane region" description="Helical" evidence="5">
    <location>
        <begin position="210"/>
        <end position="231"/>
    </location>
</feature>
<protein>
    <recommendedName>
        <fullName evidence="5">Probable membrane transporter protein</fullName>
    </recommendedName>
</protein>
<evidence type="ECO:0000256" key="1">
    <source>
        <dbReference type="ARBA" id="ARBA00004141"/>
    </source>
</evidence>
<comment type="similarity">
    <text evidence="5">Belongs to the 4-toluene sulfonate uptake permease (TSUP) (TC 2.A.102) family.</text>
</comment>
<dbReference type="KEGG" id="dto:TOL2_C40870"/>
<feature type="transmembrane region" description="Helical" evidence="5">
    <location>
        <begin position="101"/>
        <end position="124"/>
    </location>
</feature>
<feature type="transmembrane region" description="Helical" evidence="5">
    <location>
        <begin position="237"/>
        <end position="259"/>
    </location>
</feature>
<name>K0NQ08_DESTT</name>
<dbReference type="PANTHER" id="PTHR43701">
    <property type="entry name" value="MEMBRANE TRANSPORTER PROTEIN MJ0441-RELATED"/>
    <property type="match status" value="1"/>
</dbReference>
<keyword evidence="3 5" id="KW-1133">Transmembrane helix</keyword>
<dbReference type="STRING" id="651182.TOL2_C40870"/>
<dbReference type="InterPro" id="IPR002781">
    <property type="entry name" value="TM_pro_TauE-like"/>
</dbReference>
<keyword evidence="4 5" id="KW-0472">Membrane</keyword>
<evidence type="ECO:0000256" key="2">
    <source>
        <dbReference type="ARBA" id="ARBA00022692"/>
    </source>
</evidence>
<organism evidence="6 7">
    <name type="scientific">Desulfobacula toluolica (strain DSM 7467 / Tol2)</name>
    <dbReference type="NCBI Taxonomy" id="651182"/>
    <lineage>
        <taxon>Bacteria</taxon>
        <taxon>Pseudomonadati</taxon>
        <taxon>Thermodesulfobacteriota</taxon>
        <taxon>Desulfobacteria</taxon>
        <taxon>Desulfobacterales</taxon>
        <taxon>Desulfobacteraceae</taxon>
        <taxon>Desulfobacula</taxon>
    </lineage>
</organism>
<dbReference type="EMBL" id="FO203503">
    <property type="protein sequence ID" value="CCK82243.1"/>
    <property type="molecule type" value="Genomic_DNA"/>
</dbReference>
<feature type="transmembrane region" description="Helical" evidence="5">
    <location>
        <begin position="296"/>
        <end position="314"/>
    </location>
</feature>
<dbReference type="GO" id="GO:0005886">
    <property type="term" value="C:plasma membrane"/>
    <property type="evidence" value="ECO:0007669"/>
    <property type="project" value="UniProtKB-SubCell"/>
</dbReference>
<evidence type="ECO:0000256" key="5">
    <source>
        <dbReference type="RuleBase" id="RU363041"/>
    </source>
</evidence>
<dbReference type="PANTHER" id="PTHR43701:SF2">
    <property type="entry name" value="MEMBRANE TRANSPORTER PROTEIN YJNA-RELATED"/>
    <property type="match status" value="1"/>
</dbReference>
<reference evidence="6 7" key="1">
    <citation type="journal article" date="2013" name="Environ. Microbiol.">
        <title>Complete genome, catabolic sub-proteomes and key-metabolites of Desulfobacula toluolica Tol2, a marine, aromatic compound-degrading, sulfate-reducing bacterium.</title>
        <authorList>
            <person name="Wohlbrand L."/>
            <person name="Jacob J.H."/>
            <person name="Kube M."/>
            <person name="Mussmann M."/>
            <person name="Jarling R."/>
            <person name="Beck A."/>
            <person name="Amann R."/>
            <person name="Wilkes H."/>
            <person name="Reinhardt R."/>
            <person name="Rabus R."/>
        </authorList>
    </citation>
    <scope>NUCLEOTIDE SEQUENCE [LARGE SCALE GENOMIC DNA]</scope>
    <source>
        <strain evidence="7">DSM 7467 / Tol2</strain>
    </source>
</reference>
<feature type="transmembrane region" description="Helical" evidence="5">
    <location>
        <begin position="131"/>
        <end position="153"/>
    </location>
</feature>
<keyword evidence="7" id="KW-1185">Reference proteome</keyword>
<dbReference type="AlphaFoldDB" id="K0NQ08"/>
<feature type="transmembrane region" description="Helical" evidence="5">
    <location>
        <begin position="266"/>
        <end position="284"/>
    </location>
</feature>
<comment type="subcellular location">
    <subcellularLocation>
        <location evidence="5">Cell membrane</location>
        <topology evidence="5">Multi-pass membrane protein</topology>
    </subcellularLocation>
    <subcellularLocation>
        <location evidence="1">Membrane</location>
        <topology evidence="1">Multi-pass membrane protein</topology>
    </subcellularLocation>
</comment>
<dbReference type="HOGENOM" id="CLU_833496_0_0_7"/>
<accession>K0NQ08</accession>
<dbReference type="InterPro" id="IPR051598">
    <property type="entry name" value="TSUP/Inactive_protease-like"/>
</dbReference>
<evidence type="ECO:0000313" key="7">
    <source>
        <dbReference type="Proteomes" id="UP000007347"/>
    </source>
</evidence>